<accession>C0D7P0</accession>
<organism evidence="1 2">
    <name type="scientific">[Clostridium] asparagiforme DSM 15981</name>
    <dbReference type="NCBI Taxonomy" id="518636"/>
    <lineage>
        <taxon>Bacteria</taxon>
        <taxon>Bacillati</taxon>
        <taxon>Bacillota</taxon>
        <taxon>Clostridia</taxon>
        <taxon>Lachnospirales</taxon>
        <taxon>Lachnospiraceae</taxon>
        <taxon>Enterocloster</taxon>
    </lineage>
</organism>
<evidence type="ECO:0000313" key="2">
    <source>
        <dbReference type="Proteomes" id="UP000004756"/>
    </source>
</evidence>
<protein>
    <submittedName>
        <fullName evidence="1">Uncharacterized protein</fullName>
    </submittedName>
</protein>
<comment type="caution">
    <text evidence="1">The sequence shown here is derived from an EMBL/GenBank/DDBJ whole genome shotgun (WGS) entry which is preliminary data.</text>
</comment>
<proteinExistence type="predicted"/>
<sequence>MGPAGPPHIGNVTHRIQKNVPYFLSWEVRNVFCVLRPGGVRLSAVNGG</sequence>
<evidence type="ECO:0000313" key="1">
    <source>
        <dbReference type="EMBL" id="EEG52660.1"/>
    </source>
</evidence>
<gene>
    <name evidence="1" type="ORF">CLOSTASPAR_05287</name>
</gene>
<dbReference type="HOGENOM" id="CLU_3151090_0_0_9"/>
<keyword evidence="2" id="KW-1185">Reference proteome</keyword>
<name>C0D7P0_9FIRM</name>
<dbReference type="AlphaFoldDB" id="C0D7P0"/>
<dbReference type="Proteomes" id="UP000004756">
    <property type="component" value="Unassembled WGS sequence"/>
</dbReference>
<reference evidence="1 2" key="1">
    <citation type="submission" date="2009-02" db="EMBL/GenBank/DDBJ databases">
        <title>Draft genome sequence of Clostridium asparagiforme (DSM 15981).</title>
        <authorList>
            <person name="Sudarsanam P."/>
            <person name="Ley R."/>
            <person name="Guruge J."/>
            <person name="Turnbaugh P.J."/>
            <person name="Mahowald M."/>
            <person name="Liep D."/>
            <person name="Gordon J."/>
        </authorList>
    </citation>
    <scope>NUCLEOTIDE SEQUENCE [LARGE SCALE GENOMIC DNA]</scope>
    <source>
        <strain evidence="1 2">DSM 15981</strain>
    </source>
</reference>
<dbReference type="EMBL" id="ACCJ01000436">
    <property type="protein sequence ID" value="EEG52660.1"/>
    <property type="molecule type" value="Genomic_DNA"/>
</dbReference>